<dbReference type="EMBL" id="SGBC01000001">
    <property type="protein sequence ID" value="RZD17262.1"/>
    <property type="molecule type" value="Genomic_DNA"/>
</dbReference>
<reference evidence="2 3" key="1">
    <citation type="journal article" date="2019" name="ISME J.">
        <title>Insights into ecological role of a new deltaproteobacterial order Candidatus Acidulodesulfobacterales by metagenomics and metatranscriptomics.</title>
        <authorList>
            <person name="Tan S."/>
            <person name="Liu J."/>
            <person name="Fang Y."/>
            <person name="Hedlund B.P."/>
            <person name="Lian Z.H."/>
            <person name="Huang L.Y."/>
            <person name="Li J.T."/>
            <person name="Huang L.N."/>
            <person name="Li W.J."/>
            <person name="Jiang H.C."/>
            <person name="Dong H.L."/>
            <person name="Shu W.S."/>
        </authorList>
    </citation>
    <scope>NUCLEOTIDE SEQUENCE [LARGE SCALE GENOMIC DNA]</scope>
    <source>
        <strain evidence="2">AP2</strain>
    </source>
</reference>
<dbReference type="Proteomes" id="UP000316562">
    <property type="component" value="Unassembled WGS sequence"/>
</dbReference>
<gene>
    <name evidence="2" type="ORF">EVJ46_03250</name>
</gene>
<dbReference type="InterPro" id="IPR051200">
    <property type="entry name" value="Host-pathogen_enzymatic-act"/>
</dbReference>
<dbReference type="PANTHER" id="PTHR47197:SF3">
    <property type="entry name" value="DIHYDRO-HEME D1 DEHYDROGENASE"/>
    <property type="match status" value="1"/>
</dbReference>
<keyword evidence="1" id="KW-0378">Hydrolase</keyword>
<dbReference type="InterPro" id="IPR015943">
    <property type="entry name" value="WD40/YVTN_repeat-like_dom_sf"/>
</dbReference>
<dbReference type="Gene3D" id="2.130.10.10">
    <property type="entry name" value="YVTN repeat-like/Quinoprotein amine dehydrogenase"/>
    <property type="match status" value="2"/>
</dbReference>
<dbReference type="InterPro" id="IPR007312">
    <property type="entry name" value="Phosphoesterase"/>
</dbReference>
<dbReference type="AlphaFoldDB" id="A0A519BJ29"/>
<dbReference type="Pfam" id="PF04185">
    <property type="entry name" value="Phosphoesterase"/>
    <property type="match status" value="1"/>
</dbReference>
<dbReference type="PANTHER" id="PTHR47197">
    <property type="entry name" value="PROTEIN NIRF"/>
    <property type="match status" value="1"/>
</dbReference>
<organism evidence="2 3">
    <name type="scientific">Acididesulfobacter guangdongensis</name>
    <dbReference type="NCBI Taxonomy" id="2597225"/>
    <lineage>
        <taxon>Bacteria</taxon>
        <taxon>Deltaproteobacteria</taxon>
        <taxon>Candidatus Acidulodesulfobacterales</taxon>
        <taxon>Candidatus Acididesulfobacter</taxon>
    </lineage>
</organism>
<dbReference type="InterPro" id="IPR017850">
    <property type="entry name" value="Alkaline_phosphatase_core_sf"/>
</dbReference>
<dbReference type="SUPFAM" id="SSF53649">
    <property type="entry name" value="Alkaline phosphatase-like"/>
    <property type="match status" value="1"/>
</dbReference>
<evidence type="ECO:0000256" key="1">
    <source>
        <dbReference type="ARBA" id="ARBA00022801"/>
    </source>
</evidence>
<dbReference type="GO" id="GO:0016788">
    <property type="term" value="F:hydrolase activity, acting on ester bonds"/>
    <property type="evidence" value="ECO:0007669"/>
    <property type="project" value="InterPro"/>
</dbReference>
<dbReference type="Gene3D" id="3.40.720.10">
    <property type="entry name" value="Alkaline Phosphatase, subunit A"/>
    <property type="match status" value="2"/>
</dbReference>
<name>A0A519BJ29_ACIG2</name>
<comment type="caution">
    <text evidence="2">The sequence shown here is derived from an EMBL/GenBank/DDBJ whole genome shotgun (WGS) entry which is preliminary data.</text>
</comment>
<sequence length="1010" mass="114983">MVKKNILILSVLFLILLSGFIIAIRISKNTDAGILVNKINKKILKPVDISKINYKHYIFKLPTGRFISPAGLLNKTPNFSTNVVTHGKYIAVVANGATFFQTITIYNRKTLKEVAQYRAYKEKKFKKRKFKKFKKIIYNPKKAHHSSLNKAFSQMVYAKNKNQDLYQGIDFASNGILYAAGGGVNNVVALKVGKNGKLRVIKKYYLKWQPFPKNQYPYQYQGHQNDKPYLFYPDSIAVSKNNKNLYVTGLLSNSVAKVNLKTGKASYANAGSYPFDVILADHGKRLVVSDWGSDSVTVLNAINLKPVGKILVGKKLSPLSYSPGVNPTGLIQLAGTPYVFVTDSNNDKIFEFNSQNLKVVRIFNDAPYPHAPYGSYPDGAAIYKGFMYVVNAGNNDISVFNIKTRKQAGLIPTAWYPTSIIISRGDIYVTDAKGLGSGPNVHFQWVGDMMEGAIEKISINKVMPQLKFWTKVVLHNDLFSLSQREKRKLADEKIDKFLRKHIKHVVFILRENKTFDEDLGDYSRAGKWADPHLDLYNQKELPNLYKLANDYGLFVNFDADGEVTAQGHQWTTGASDSDFVQRTWPEYYSGRGLVGNPGWTQPLRPLNLKDSYKYMPIYDSLLSLKHWSNPWISYPYGLYIYNDMLKHNTSFEVFGEFVSRNRIGDILPAMKKHIDLSSYGWDRFILDTQRAKVFLNFAKKKIKHHKFPSFVYIWLPDDHTAGSRPCYYTPDYYVANNDYATGEIVDYLSHSPVWKNTLVFITEDDAQSGADHINAHRTFAVMISPWVKKGVLIKKFYSQISIIKTIEAIFKISPMSQWDANTPVINTGWTDKPDMKPYNVVKMQVKPALNPGICKSYIDKMRLKLGKEGFWEAPANINNKNIDNRNKNQQLRRADNQHKNKKTVSNKNKLKLTEFKEVHNNKYQKNAHQVYNAKNFNSSKKIIKKDINSNGSEYYTPTSLLKISGPEQFKQEWIASKGLKSYEKVIAYIKKLAKKEGAPIGDILAGASPD</sequence>
<evidence type="ECO:0000313" key="2">
    <source>
        <dbReference type="EMBL" id="RZD17262.1"/>
    </source>
</evidence>
<accession>A0A519BJ29</accession>
<protein>
    <submittedName>
        <fullName evidence="2">Quinoprotein amine dehydrogenase, beta chain-like protein</fullName>
    </submittedName>
</protein>
<dbReference type="SUPFAM" id="SSF63829">
    <property type="entry name" value="Calcium-dependent phosphotriesterase"/>
    <property type="match status" value="1"/>
</dbReference>
<evidence type="ECO:0000313" key="3">
    <source>
        <dbReference type="Proteomes" id="UP000316562"/>
    </source>
</evidence>
<proteinExistence type="predicted"/>